<sequence>MIKYTILAITILLNMSLFAQDQIEKNQNDLYQVNENYIRSYRIFPTTNMWYFIKLNTRTGQMWQIKFDQKKTNQLDIPLNSLSLVEKQKEMDNRFILYPTQNNWNFLLLDQINGKIWQVNWDMKPEKNKILPLNNSSLIENQNIIDNRFTLYPTQNNWNFLLLDKISGNLWQIRWSTKSEESEIISIQ</sequence>
<reference evidence="2" key="1">
    <citation type="submission" date="2023-07" db="EMBL/GenBank/DDBJ databases">
        <title>Wenyingzhuangia sp. chi5 genome sequencing and assembly.</title>
        <authorList>
            <person name="Park S."/>
        </authorList>
    </citation>
    <scope>NUCLEOTIDE SEQUENCE</scope>
    <source>
        <strain evidence="2">Chi5</strain>
    </source>
</reference>
<keyword evidence="1" id="KW-0732">Signal</keyword>
<evidence type="ECO:0000256" key="1">
    <source>
        <dbReference type="SAM" id="SignalP"/>
    </source>
</evidence>
<feature type="chain" id="PRO_5046666130" evidence="1">
    <location>
        <begin position="20"/>
        <end position="188"/>
    </location>
</feature>
<protein>
    <submittedName>
        <fullName evidence="2">Uncharacterized protein</fullName>
    </submittedName>
</protein>
<dbReference type="EMBL" id="JAUMIT010000012">
    <property type="protein sequence ID" value="MDO3695954.1"/>
    <property type="molecule type" value="Genomic_DNA"/>
</dbReference>
<organism evidence="2 3">
    <name type="scientific">Wenyingzhuangia gilva</name>
    <dbReference type="NCBI Taxonomy" id="3057677"/>
    <lineage>
        <taxon>Bacteria</taxon>
        <taxon>Pseudomonadati</taxon>
        <taxon>Bacteroidota</taxon>
        <taxon>Flavobacteriia</taxon>
        <taxon>Flavobacteriales</taxon>
        <taxon>Flavobacteriaceae</taxon>
        <taxon>Wenyingzhuangia</taxon>
    </lineage>
</organism>
<keyword evidence="3" id="KW-1185">Reference proteome</keyword>
<proteinExistence type="predicted"/>
<dbReference type="RefSeq" id="WP_302885260.1">
    <property type="nucleotide sequence ID" value="NZ_JAUMIT010000012.1"/>
</dbReference>
<name>A0ABT8VVF9_9FLAO</name>
<evidence type="ECO:0000313" key="3">
    <source>
        <dbReference type="Proteomes" id="UP001168642"/>
    </source>
</evidence>
<gene>
    <name evidence="2" type="ORF">QVZ41_13970</name>
</gene>
<feature type="signal peptide" evidence="1">
    <location>
        <begin position="1"/>
        <end position="19"/>
    </location>
</feature>
<comment type="caution">
    <text evidence="2">The sequence shown here is derived from an EMBL/GenBank/DDBJ whole genome shotgun (WGS) entry which is preliminary data.</text>
</comment>
<dbReference type="Proteomes" id="UP001168642">
    <property type="component" value="Unassembled WGS sequence"/>
</dbReference>
<accession>A0ABT8VVF9</accession>
<evidence type="ECO:0000313" key="2">
    <source>
        <dbReference type="EMBL" id="MDO3695954.1"/>
    </source>
</evidence>